<dbReference type="AlphaFoldDB" id="A0A173W8C8"/>
<name>A0A173W8C8_9FIRM</name>
<sequence length="92" mass="10943">MEIWKDIKGQEGRYQISSTGRLRRMPRYVKGKNGLLRRLPMQMLELTYDEVKKIKRKLEEGEHVLKIAEEFDISRKVVSKIKSGRSYAWVEC</sequence>
<dbReference type="GO" id="GO:0016788">
    <property type="term" value="F:hydrolase activity, acting on ester bonds"/>
    <property type="evidence" value="ECO:0007669"/>
    <property type="project" value="InterPro"/>
</dbReference>
<accession>A0A173W8C8</accession>
<dbReference type="RefSeq" id="WP_055179939.1">
    <property type="nucleotide sequence ID" value="NZ_CABIWY010000001.1"/>
</dbReference>
<organism evidence="2 3">
    <name type="scientific">Dorea longicatena</name>
    <dbReference type="NCBI Taxonomy" id="88431"/>
    <lineage>
        <taxon>Bacteria</taxon>
        <taxon>Bacillati</taxon>
        <taxon>Bacillota</taxon>
        <taxon>Clostridia</taxon>
        <taxon>Lachnospirales</taxon>
        <taxon>Lachnospiraceae</taxon>
        <taxon>Dorea</taxon>
    </lineage>
</organism>
<dbReference type="Pfam" id="PF07463">
    <property type="entry name" value="NUMOD4"/>
    <property type="match status" value="1"/>
</dbReference>
<feature type="domain" description="NUMOD4" evidence="1">
    <location>
        <begin position="2"/>
        <end position="32"/>
    </location>
</feature>
<evidence type="ECO:0000313" key="3">
    <source>
        <dbReference type="Proteomes" id="UP000095439"/>
    </source>
</evidence>
<evidence type="ECO:0000313" key="2">
    <source>
        <dbReference type="EMBL" id="CUN34695.1"/>
    </source>
</evidence>
<dbReference type="InterPro" id="IPR010902">
    <property type="entry name" value="NUMOD4"/>
</dbReference>
<proteinExistence type="predicted"/>
<dbReference type="Proteomes" id="UP000095439">
    <property type="component" value="Unassembled WGS sequence"/>
</dbReference>
<evidence type="ECO:0000259" key="1">
    <source>
        <dbReference type="Pfam" id="PF07463"/>
    </source>
</evidence>
<dbReference type="Gene3D" id="1.10.10.60">
    <property type="entry name" value="Homeodomain-like"/>
    <property type="match status" value="1"/>
</dbReference>
<protein>
    <submittedName>
        <fullName evidence="2">NUMOD4 motif</fullName>
    </submittedName>
</protein>
<dbReference type="EMBL" id="CYYY01000001">
    <property type="protein sequence ID" value="CUN34695.1"/>
    <property type="molecule type" value="Genomic_DNA"/>
</dbReference>
<reference evidence="2 3" key="1">
    <citation type="submission" date="2015-09" db="EMBL/GenBank/DDBJ databases">
        <authorList>
            <consortium name="Pathogen Informatics"/>
        </authorList>
    </citation>
    <scope>NUCLEOTIDE SEQUENCE [LARGE SCALE GENOMIC DNA]</scope>
    <source>
        <strain evidence="2 3">2789STDY5608866</strain>
    </source>
</reference>
<gene>
    <name evidence="2" type="ORF">ERS852423_00053</name>
</gene>